<feature type="transmembrane region" description="Helical" evidence="7">
    <location>
        <begin position="6"/>
        <end position="27"/>
    </location>
</feature>
<protein>
    <submittedName>
        <fullName evidence="8">Putative chromate transport protein</fullName>
    </submittedName>
</protein>
<feature type="transmembrane region" description="Helical" evidence="7">
    <location>
        <begin position="69"/>
        <end position="96"/>
    </location>
</feature>
<organism evidence="8">
    <name type="scientific">bioreactor metagenome</name>
    <dbReference type="NCBI Taxonomy" id="1076179"/>
    <lineage>
        <taxon>unclassified sequences</taxon>
        <taxon>metagenomes</taxon>
        <taxon>ecological metagenomes</taxon>
    </lineage>
</organism>
<dbReference type="PANTHER" id="PTHR43663:SF1">
    <property type="entry name" value="CHROMATE TRANSPORTER"/>
    <property type="match status" value="1"/>
</dbReference>
<sequence>MLLELFVTFFQIGLFSFGGGYAVLPLIQNQAVTAKGWLTIEEFADLVTISQMTPGPIAINASTFVGQRVAGFAGAVVATAGCIAPSCIIALILAWFYYKYKSLKLVQGGLTGLRPAVVALIACAGVSIAKMAVFYDSGDVKLWALPLFAACLFALRKWKVDPIKVIAVTGAIGAVSYYLK</sequence>
<keyword evidence="4 7" id="KW-0812">Transmembrane</keyword>
<evidence type="ECO:0000256" key="5">
    <source>
        <dbReference type="ARBA" id="ARBA00022989"/>
    </source>
</evidence>
<dbReference type="GO" id="GO:0005886">
    <property type="term" value="C:plasma membrane"/>
    <property type="evidence" value="ECO:0007669"/>
    <property type="project" value="UniProtKB-SubCell"/>
</dbReference>
<comment type="caution">
    <text evidence="8">The sequence shown here is derived from an EMBL/GenBank/DDBJ whole genome shotgun (WGS) entry which is preliminary data.</text>
</comment>
<accession>A0A645FW37</accession>
<name>A0A645FW37_9ZZZZ</name>
<proteinExistence type="inferred from homology"/>
<dbReference type="PANTHER" id="PTHR43663">
    <property type="entry name" value="CHROMATE TRANSPORT PROTEIN-RELATED"/>
    <property type="match status" value="1"/>
</dbReference>
<dbReference type="GO" id="GO:0015109">
    <property type="term" value="F:chromate transmembrane transporter activity"/>
    <property type="evidence" value="ECO:0007669"/>
    <property type="project" value="InterPro"/>
</dbReference>
<dbReference type="InterPro" id="IPR052518">
    <property type="entry name" value="CHR_Transporter"/>
</dbReference>
<feature type="transmembrane region" description="Helical" evidence="7">
    <location>
        <begin position="116"/>
        <end position="133"/>
    </location>
</feature>
<dbReference type="Pfam" id="PF02417">
    <property type="entry name" value="Chromate_transp"/>
    <property type="match status" value="1"/>
</dbReference>
<dbReference type="InterPro" id="IPR003370">
    <property type="entry name" value="Chromate_transpt"/>
</dbReference>
<evidence type="ECO:0000256" key="3">
    <source>
        <dbReference type="ARBA" id="ARBA00022475"/>
    </source>
</evidence>
<gene>
    <name evidence="8" type="primary">srpC_32</name>
    <name evidence="8" type="ORF">SDC9_165134</name>
</gene>
<evidence type="ECO:0000256" key="4">
    <source>
        <dbReference type="ARBA" id="ARBA00022692"/>
    </source>
</evidence>
<evidence type="ECO:0000256" key="7">
    <source>
        <dbReference type="SAM" id="Phobius"/>
    </source>
</evidence>
<evidence type="ECO:0000256" key="6">
    <source>
        <dbReference type="ARBA" id="ARBA00023136"/>
    </source>
</evidence>
<reference evidence="8" key="1">
    <citation type="submission" date="2019-08" db="EMBL/GenBank/DDBJ databases">
        <authorList>
            <person name="Kucharzyk K."/>
            <person name="Murdoch R.W."/>
            <person name="Higgins S."/>
            <person name="Loffler F."/>
        </authorList>
    </citation>
    <scope>NUCLEOTIDE SEQUENCE</scope>
</reference>
<evidence type="ECO:0000256" key="1">
    <source>
        <dbReference type="ARBA" id="ARBA00004651"/>
    </source>
</evidence>
<evidence type="ECO:0000256" key="2">
    <source>
        <dbReference type="ARBA" id="ARBA00005262"/>
    </source>
</evidence>
<comment type="similarity">
    <text evidence="2">Belongs to the chromate ion transporter (CHR) (TC 2.A.51) family.</text>
</comment>
<keyword evidence="6 7" id="KW-0472">Membrane</keyword>
<keyword evidence="5 7" id="KW-1133">Transmembrane helix</keyword>
<keyword evidence="3" id="KW-1003">Cell membrane</keyword>
<dbReference type="AlphaFoldDB" id="A0A645FW37"/>
<comment type="subcellular location">
    <subcellularLocation>
        <location evidence="1">Cell membrane</location>
        <topology evidence="1">Multi-pass membrane protein</topology>
    </subcellularLocation>
</comment>
<dbReference type="EMBL" id="VSSQ01064981">
    <property type="protein sequence ID" value="MPN17779.1"/>
    <property type="molecule type" value="Genomic_DNA"/>
</dbReference>
<evidence type="ECO:0000313" key="8">
    <source>
        <dbReference type="EMBL" id="MPN17779.1"/>
    </source>
</evidence>